<sequence length="70" mass="8485">MKLSQRFIVTSFTLWFNAFFHISSYSLIEGYRLTSFQRNFLEKNKRIQKAFFLPKQRRAANGYPLYLKLL</sequence>
<evidence type="ECO:0000256" key="1">
    <source>
        <dbReference type="SAM" id="Phobius"/>
    </source>
</evidence>
<feature type="transmembrane region" description="Helical" evidence="1">
    <location>
        <begin position="7"/>
        <end position="28"/>
    </location>
</feature>
<dbReference type="Proteomes" id="UP000239759">
    <property type="component" value="Unassembled WGS sequence"/>
</dbReference>
<proteinExistence type="predicted"/>
<organism evidence="2 3">
    <name type="scientific">Brevibacillus laterosporus</name>
    <name type="common">Bacillus laterosporus</name>
    <dbReference type="NCBI Taxonomy" id="1465"/>
    <lineage>
        <taxon>Bacteria</taxon>
        <taxon>Bacillati</taxon>
        <taxon>Bacillota</taxon>
        <taxon>Bacilli</taxon>
        <taxon>Bacillales</taxon>
        <taxon>Paenibacillaceae</taxon>
        <taxon>Brevibacillus</taxon>
    </lineage>
</organism>
<evidence type="ECO:0000313" key="2">
    <source>
        <dbReference type="EMBL" id="PPB02114.1"/>
    </source>
</evidence>
<name>A0AAP8QCV3_BRELA</name>
<evidence type="ECO:0000313" key="3">
    <source>
        <dbReference type="Proteomes" id="UP000239759"/>
    </source>
</evidence>
<keyword evidence="1" id="KW-0472">Membrane</keyword>
<dbReference type="EMBL" id="PRKQ01000014">
    <property type="protein sequence ID" value="PPB02114.1"/>
    <property type="molecule type" value="Genomic_DNA"/>
</dbReference>
<gene>
    <name evidence="2" type="ORF">C4A77_12830</name>
</gene>
<reference evidence="2 3" key="1">
    <citation type="submission" date="2018-02" db="EMBL/GenBank/DDBJ databases">
        <title>Comparative analysis of genomes of three Brevibacillus laterosporus strains producers of potent antimicrobials isolated from silage.</title>
        <authorList>
            <person name="Kojic M."/>
            <person name="Miljkovic M."/>
            <person name="Studholme D."/>
            <person name="Filipic B."/>
        </authorList>
    </citation>
    <scope>NUCLEOTIDE SEQUENCE [LARGE SCALE GENOMIC DNA]</scope>
    <source>
        <strain evidence="2 3">BGSP11</strain>
    </source>
</reference>
<keyword evidence="1" id="KW-1133">Transmembrane helix</keyword>
<accession>A0AAP8QCV3</accession>
<protein>
    <submittedName>
        <fullName evidence="2">Uncharacterized protein</fullName>
    </submittedName>
</protein>
<dbReference type="AlphaFoldDB" id="A0AAP8QCV3"/>
<keyword evidence="1" id="KW-0812">Transmembrane</keyword>
<comment type="caution">
    <text evidence="2">The sequence shown here is derived from an EMBL/GenBank/DDBJ whole genome shotgun (WGS) entry which is preliminary data.</text>
</comment>